<feature type="transmembrane region" description="Helical" evidence="5">
    <location>
        <begin position="113"/>
        <end position="131"/>
    </location>
</feature>
<sequence length="239" mass="26597">MTSDSAESSGFTPDTISGTIESIRLHTSSWMAKMQSRVRIETLRPLPEFLGIDPAAGFCLSSGAFTPPVRKVDKGSPEKVQSRMKLNLAFFLTNYVVIAAMTAVVVALMHPGMIFFVGLVYGLWMLHGYMIRHEIVLGGVRLHSLVSVKHRFYGLFVLTVLVIIWKCLIPTLIFVAISGLLILMHAFMRDPKQIEMLDRSRADSEDDYDAMEGGKHEGNNYSKESEGLINRSQGKNDAD</sequence>
<feature type="transmembrane region" description="Helical" evidence="5">
    <location>
        <begin position="152"/>
        <end position="184"/>
    </location>
</feature>
<keyword evidence="2 5" id="KW-0812">Transmembrane</keyword>
<dbReference type="InParanoid" id="A0A1Z5JAE3"/>
<dbReference type="OrthoDB" id="44302at2759"/>
<dbReference type="Pfam" id="PF03208">
    <property type="entry name" value="PRA1"/>
    <property type="match status" value="1"/>
</dbReference>
<evidence type="ECO:0000256" key="6">
    <source>
        <dbReference type="SAM" id="MobiDB-lite"/>
    </source>
</evidence>
<feature type="transmembrane region" description="Helical" evidence="5">
    <location>
        <begin position="86"/>
        <end position="107"/>
    </location>
</feature>
<comment type="caution">
    <text evidence="7">The sequence shown here is derived from an EMBL/GenBank/DDBJ whole genome shotgun (WGS) entry which is preliminary data.</text>
</comment>
<evidence type="ECO:0000313" key="8">
    <source>
        <dbReference type="Proteomes" id="UP000198406"/>
    </source>
</evidence>
<accession>A0A1Z5JAE3</accession>
<dbReference type="GO" id="GO:0016020">
    <property type="term" value="C:membrane"/>
    <property type="evidence" value="ECO:0007669"/>
    <property type="project" value="UniProtKB-SubCell"/>
</dbReference>
<evidence type="ECO:0000313" key="7">
    <source>
        <dbReference type="EMBL" id="GAX10798.1"/>
    </source>
</evidence>
<dbReference type="PANTHER" id="PTHR19317">
    <property type="entry name" value="PRENYLATED RAB ACCEPTOR 1-RELATED"/>
    <property type="match status" value="1"/>
</dbReference>
<protein>
    <recommendedName>
        <fullName evidence="5">PRA1 family protein</fullName>
    </recommendedName>
</protein>
<dbReference type="GO" id="GO:0005794">
    <property type="term" value="C:Golgi apparatus"/>
    <property type="evidence" value="ECO:0007669"/>
    <property type="project" value="TreeGrafter"/>
</dbReference>
<keyword evidence="4 5" id="KW-0472">Membrane</keyword>
<evidence type="ECO:0000256" key="3">
    <source>
        <dbReference type="ARBA" id="ARBA00022989"/>
    </source>
</evidence>
<comment type="subcellular location">
    <subcellularLocation>
        <location evidence="1 5">Membrane</location>
        <topology evidence="1 5">Multi-pass membrane protein</topology>
    </subcellularLocation>
</comment>
<name>A0A1Z5JAE3_FISSO</name>
<evidence type="ECO:0000256" key="5">
    <source>
        <dbReference type="RuleBase" id="RU363107"/>
    </source>
</evidence>
<evidence type="ECO:0000256" key="1">
    <source>
        <dbReference type="ARBA" id="ARBA00004141"/>
    </source>
</evidence>
<proteinExistence type="inferred from homology"/>
<keyword evidence="3 5" id="KW-1133">Transmembrane helix</keyword>
<dbReference type="InterPro" id="IPR004895">
    <property type="entry name" value="Prenylated_rab_accept_PRA1"/>
</dbReference>
<dbReference type="EMBL" id="BDSP01000025">
    <property type="protein sequence ID" value="GAX10798.1"/>
    <property type="molecule type" value="Genomic_DNA"/>
</dbReference>
<gene>
    <name evidence="7" type="ORF">FisN_1Hh339</name>
</gene>
<reference evidence="7 8" key="1">
    <citation type="journal article" date="2015" name="Plant Cell">
        <title>Oil accumulation by the oleaginous diatom Fistulifera solaris as revealed by the genome and transcriptome.</title>
        <authorList>
            <person name="Tanaka T."/>
            <person name="Maeda Y."/>
            <person name="Veluchamy A."/>
            <person name="Tanaka M."/>
            <person name="Abida H."/>
            <person name="Marechal E."/>
            <person name="Bowler C."/>
            <person name="Muto M."/>
            <person name="Sunaga Y."/>
            <person name="Tanaka M."/>
            <person name="Yoshino T."/>
            <person name="Taniguchi T."/>
            <person name="Fukuda Y."/>
            <person name="Nemoto M."/>
            <person name="Matsumoto M."/>
            <person name="Wong P.S."/>
            <person name="Aburatani S."/>
            <person name="Fujibuchi W."/>
        </authorList>
    </citation>
    <scope>NUCLEOTIDE SEQUENCE [LARGE SCALE GENOMIC DNA]</scope>
    <source>
        <strain evidence="7 8">JPCC DA0580</strain>
    </source>
</reference>
<evidence type="ECO:0000256" key="2">
    <source>
        <dbReference type="ARBA" id="ARBA00022692"/>
    </source>
</evidence>
<evidence type="ECO:0000256" key="4">
    <source>
        <dbReference type="ARBA" id="ARBA00023136"/>
    </source>
</evidence>
<organism evidence="7 8">
    <name type="scientific">Fistulifera solaris</name>
    <name type="common">Oleaginous diatom</name>
    <dbReference type="NCBI Taxonomy" id="1519565"/>
    <lineage>
        <taxon>Eukaryota</taxon>
        <taxon>Sar</taxon>
        <taxon>Stramenopiles</taxon>
        <taxon>Ochrophyta</taxon>
        <taxon>Bacillariophyta</taxon>
        <taxon>Bacillariophyceae</taxon>
        <taxon>Bacillariophycidae</taxon>
        <taxon>Naviculales</taxon>
        <taxon>Naviculaceae</taxon>
        <taxon>Fistulifera</taxon>
    </lineage>
</organism>
<dbReference type="AlphaFoldDB" id="A0A1Z5JAE3"/>
<dbReference type="PANTHER" id="PTHR19317:SF0">
    <property type="entry name" value="PRENYLATED RAB ACCEPTOR PROTEIN 1"/>
    <property type="match status" value="1"/>
</dbReference>
<feature type="compositionally biased region" description="Basic and acidic residues" evidence="6">
    <location>
        <begin position="212"/>
        <end position="226"/>
    </location>
</feature>
<dbReference type="Proteomes" id="UP000198406">
    <property type="component" value="Unassembled WGS sequence"/>
</dbReference>
<comment type="similarity">
    <text evidence="5">Belongs to the PRA1 family.</text>
</comment>
<feature type="region of interest" description="Disordered" evidence="6">
    <location>
        <begin position="199"/>
        <end position="239"/>
    </location>
</feature>
<keyword evidence="8" id="KW-1185">Reference proteome</keyword>